<feature type="transmembrane region" description="Helical" evidence="1">
    <location>
        <begin position="196"/>
        <end position="223"/>
    </location>
</feature>
<feature type="transmembrane region" description="Helical" evidence="1">
    <location>
        <begin position="21"/>
        <end position="45"/>
    </location>
</feature>
<accession>A0A317FJL7</accession>
<dbReference type="RefSeq" id="WP_109869133.1">
    <property type="nucleotide sequence ID" value="NZ_QGNA01000001.1"/>
</dbReference>
<feature type="transmembrane region" description="Helical" evidence="1">
    <location>
        <begin position="308"/>
        <end position="326"/>
    </location>
</feature>
<sequence length="569" mass="61509">MARATTWRGAALAVAPTGWTVVASALGAVLVGLLTVAVFFGTGILPPSHTGWMLSGNIGPDPVQYWLGWTFFRDTPWHWPPGLNPGWGMELSSSIFFADSIPLLAFAFKALRDMIEVPQYWGMWIYACAALQGFMAWRILGLATTDPLARLAGAALFVLQPAMLARMGGHFALSAHFLLLIGLWLCLTQASPARRLAQWAALFGATALIHSYFLPMIGALWLADLLGRAADPARRAPRWLLAEIPLAPGTGIAGLWLAGFFMLSDGFGGSWGGYGLMQLDLLALFDPGSWGVFLPDLPGARHLEAGRSYLGLGALLLLAIGAIAWLRRPSPVLRRHWALLGAMLGLAAFAVTHRVSIGGRVFELFAIPPEVLRYADALRASERFIWPVIYALLIAAVFALVRGMGGRRAGFVLLLLALVQAADLRGGVQWLRPYFPPTEETVPLRLSDPFWAEAAGRYEAIRIVPNGNQAHWWEEVAVFAATMGLATDAVYLARLDDRRVAALNAEMARRLSEGDFEPGTLYVLADEGAIILARASADPARDLIGSFNGLTVLAPGWFVAPDAVRRAGA</sequence>
<evidence type="ECO:0000313" key="4">
    <source>
        <dbReference type="EMBL" id="PWS38512.1"/>
    </source>
</evidence>
<feature type="domain" description="DUF6311" evidence="3">
    <location>
        <begin position="450"/>
        <end position="555"/>
    </location>
</feature>
<dbReference type="AlphaFoldDB" id="A0A317FJL7"/>
<keyword evidence="1" id="KW-1133">Transmembrane helix</keyword>
<keyword evidence="1" id="KW-0472">Membrane</keyword>
<feature type="domain" description="DUF6311" evidence="2">
    <location>
        <begin position="29"/>
        <end position="425"/>
    </location>
</feature>
<evidence type="ECO:0000313" key="5">
    <source>
        <dbReference type="Proteomes" id="UP000245765"/>
    </source>
</evidence>
<evidence type="ECO:0000259" key="2">
    <source>
        <dbReference type="Pfam" id="PF19830"/>
    </source>
</evidence>
<proteinExistence type="predicted"/>
<evidence type="ECO:0000256" key="1">
    <source>
        <dbReference type="SAM" id="Phobius"/>
    </source>
</evidence>
<feature type="transmembrane region" description="Helical" evidence="1">
    <location>
        <begin position="338"/>
        <end position="357"/>
    </location>
</feature>
<keyword evidence="5" id="KW-1185">Reference proteome</keyword>
<feature type="transmembrane region" description="Helical" evidence="1">
    <location>
        <begin position="91"/>
        <end position="111"/>
    </location>
</feature>
<feature type="transmembrane region" description="Helical" evidence="1">
    <location>
        <begin position="171"/>
        <end position="190"/>
    </location>
</feature>
<evidence type="ECO:0000259" key="3">
    <source>
        <dbReference type="Pfam" id="PF25853"/>
    </source>
</evidence>
<dbReference type="EMBL" id="QGNA01000001">
    <property type="protein sequence ID" value="PWS38512.1"/>
    <property type="molecule type" value="Genomic_DNA"/>
</dbReference>
<organism evidence="4 5">
    <name type="scientific">Falsiroseomonas bella</name>
    <dbReference type="NCBI Taxonomy" id="2184016"/>
    <lineage>
        <taxon>Bacteria</taxon>
        <taxon>Pseudomonadati</taxon>
        <taxon>Pseudomonadota</taxon>
        <taxon>Alphaproteobacteria</taxon>
        <taxon>Acetobacterales</taxon>
        <taxon>Roseomonadaceae</taxon>
        <taxon>Falsiroseomonas</taxon>
    </lineage>
</organism>
<protein>
    <submittedName>
        <fullName evidence="4">Uncharacterized protein</fullName>
    </submittedName>
</protein>
<dbReference type="Pfam" id="PF19830">
    <property type="entry name" value="DUF6311"/>
    <property type="match status" value="1"/>
</dbReference>
<dbReference type="InterPro" id="IPR058671">
    <property type="entry name" value="DUF6311_C"/>
</dbReference>
<comment type="caution">
    <text evidence="4">The sequence shown here is derived from an EMBL/GenBank/DDBJ whole genome shotgun (WGS) entry which is preliminary data.</text>
</comment>
<dbReference type="Pfam" id="PF25853">
    <property type="entry name" value="DUF6311_C"/>
    <property type="match status" value="1"/>
</dbReference>
<feature type="transmembrane region" description="Helical" evidence="1">
    <location>
        <begin position="123"/>
        <end position="141"/>
    </location>
</feature>
<dbReference type="OrthoDB" id="1814621at2"/>
<keyword evidence="1" id="KW-0812">Transmembrane</keyword>
<feature type="transmembrane region" description="Helical" evidence="1">
    <location>
        <begin position="244"/>
        <end position="263"/>
    </location>
</feature>
<feature type="transmembrane region" description="Helical" evidence="1">
    <location>
        <begin position="384"/>
        <end position="401"/>
    </location>
</feature>
<dbReference type="InterPro" id="IPR046278">
    <property type="entry name" value="DUF6311"/>
</dbReference>
<dbReference type="Proteomes" id="UP000245765">
    <property type="component" value="Unassembled WGS sequence"/>
</dbReference>
<gene>
    <name evidence="4" type="ORF">DFH01_04325</name>
</gene>
<reference evidence="5" key="1">
    <citation type="submission" date="2018-05" db="EMBL/GenBank/DDBJ databases">
        <authorList>
            <person name="Du Z."/>
            <person name="Wang X."/>
        </authorList>
    </citation>
    <scope>NUCLEOTIDE SEQUENCE [LARGE SCALE GENOMIC DNA]</scope>
    <source>
        <strain evidence="5">CQN31</strain>
    </source>
</reference>
<name>A0A317FJL7_9PROT</name>